<sequence length="324" mass="36706">MSSHGSGVRRFSGLHGTTHFCLKPDGKTAFILDRAHHTFAQIDLTTGKETLAEIEAPSQLKNPQIWRRLIFLKRAARLYLIALIFDEITKIVYLVSFAEKGSLNFAVVCVYELPNNDKFTANWGVVQEDEKGRIFCVGSRKCPKRDNITIFDTVMVEIDDNGIITSLADNFVAKKQALTGNWSNPFVYSDAMHFLACEYRRRWDGDRINFEHMLNVPLNQKVIRSTVVDLADNSGCWPAGSSFWSFSPAIIGERAYFYVSQKHHHHSTGALLYLDLKENSWKSWEFLTDDHVLDSYIEIAASEDGRTLCLSGNCALESCVEKAH</sequence>
<accession>A0A914X273</accession>
<evidence type="ECO:0000313" key="1">
    <source>
        <dbReference type="Proteomes" id="UP000887566"/>
    </source>
</evidence>
<dbReference type="WBParaSite" id="PSAMB.scaffold5708size11044.g27137.t1">
    <property type="protein sequence ID" value="PSAMB.scaffold5708size11044.g27137.t1"/>
    <property type="gene ID" value="PSAMB.scaffold5708size11044.g27137"/>
</dbReference>
<dbReference type="Proteomes" id="UP000887566">
    <property type="component" value="Unplaced"/>
</dbReference>
<dbReference type="AlphaFoldDB" id="A0A914X273"/>
<proteinExistence type="predicted"/>
<organism evidence="1 2">
    <name type="scientific">Plectus sambesii</name>
    <dbReference type="NCBI Taxonomy" id="2011161"/>
    <lineage>
        <taxon>Eukaryota</taxon>
        <taxon>Metazoa</taxon>
        <taxon>Ecdysozoa</taxon>
        <taxon>Nematoda</taxon>
        <taxon>Chromadorea</taxon>
        <taxon>Plectida</taxon>
        <taxon>Plectina</taxon>
        <taxon>Plectoidea</taxon>
        <taxon>Plectidae</taxon>
        <taxon>Plectus</taxon>
    </lineage>
</organism>
<protein>
    <submittedName>
        <fullName evidence="2">Uncharacterized protein</fullName>
    </submittedName>
</protein>
<keyword evidence="1" id="KW-1185">Reference proteome</keyword>
<evidence type="ECO:0000313" key="2">
    <source>
        <dbReference type="WBParaSite" id="PSAMB.scaffold5708size11044.g27137.t1"/>
    </source>
</evidence>
<name>A0A914X273_9BILA</name>
<reference evidence="2" key="1">
    <citation type="submission" date="2022-11" db="UniProtKB">
        <authorList>
            <consortium name="WormBaseParasite"/>
        </authorList>
    </citation>
    <scope>IDENTIFICATION</scope>
</reference>